<gene>
    <name evidence="3" type="ORF">EQM06_00790</name>
</gene>
<evidence type="ECO:0000313" key="4">
    <source>
        <dbReference type="Proteomes" id="UP000287601"/>
    </source>
</evidence>
<sequence>MQGGQCRRIKVPNLTYKGDNIMTYDKNIPDFALQPAKESEETEEFDPSPYDRLLNLHSQEQTEEPDPDLQHHTVRDYVFPSFSGVEDIGRKSEKIEIPEEMIMGEQRPEPIEIEKADTAYEEKPEAKPDMLYEEAETVNLENSQAEAESTETAEAANVEGPEEITEVAAEPEPEPEPETIQVISRPEYDLELEKELETKAEPIEPTEPAKPAMAAPQAAAPNSEAAVIVPTAGALVTNELKMTDIREKPETKVYIEEDILVPDTKEDLASILSMTGKASLADSEIRVGQLSQDSVKVTGEIELHTLYIPENYIGEHHIISIQSRLPFKTEWNVSAEPQSRLVIKPTIESIDYTVINERKFRAKLTVRLAMREYANVEMQVFQGIKGEKLQLLKEKIQMTHVSERKSDVMEINETLALKDSQPKPERILKYDVDIVENHKQITEDKAVVNATIYCNVLYLGNTNDVEAMSLEESGAPKLSPQLFQGKTEFTQFIPIANPAEGSKIDFNYNDLTVHIKEPDPEESSENAFALEGNVETTIEIYKNLEREIVTDIYHRSKDVICDKVELEAMSLGGSGVTEAAVREIINVPEKYGEVKRVIYIYGNIKNSKSFLEQNKNIVEGTIDITLLCLPEDEKKAAFRLNKEVPFRGAMEIPMGRGDTKANSEIAIKELWFDRINAKQIEVNANLFISSSVYGQDKYEVIQNVCFVEAKDEAGRKPGMVVYITKNGDTLWNIAKKYRTTMEMITEINELAADQTLQPGLKLLIVK</sequence>
<dbReference type="SMART" id="SM00257">
    <property type="entry name" value="LysM"/>
    <property type="match status" value="1"/>
</dbReference>
<dbReference type="PROSITE" id="PS51782">
    <property type="entry name" value="LYSM"/>
    <property type="match status" value="1"/>
</dbReference>
<reference evidence="3 4" key="1">
    <citation type="submission" date="2019-01" db="EMBL/GenBank/DDBJ databases">
        <title>Draft genomes of a novel of Aminipila strains.</title>
        <authorList>
            <person name="Ma S."/>
        </authorList>
    </citation>
    <scope>NUCLEOTIDE SEQUENCE [LARGE SCALE GENOMIC DNA]</scope>
    <source>
        <strain evidence="4">JN-39</strain>
    </source>
</reference>
<dbReference type="Gene3D" id="3.10.350.10">
    <property type="entry name" value="LysM domain"/>
    <property type="match status" value="1"/>
</dbReference>
<feature type="compositionally biased region" description="Acidic residues" evidence="1">
    <location>
        <begin position="160"/>
        <end position="177"/>
    </location>
</feature>
<evidence type="ECO:0000259" key="2">
    <source>
        <dbReference type="PROSITE" id="PS51782"/>
    </source>
</evidence>
<evidence type="ECO:0000256" key="1">
    <source>
        <dbReference type="SAM" id="MobiDB-lite"/>
    </source>
</evidence>
<feature type="region of interest" description="Disordered" evidence="1">
    <location>
        <begin position="33"/>
        <end position="70"/>
    </location>
</feature>
<dbReference type="InterPro" id="IPR018392">
    <property type="entry name" value="LysM"/>
</dbReference>
<dbReference type="OrthoDB" id="9779340at2"/>
<dbReference type="Pfam" id="PF01476">
    <property type="entry name" value="LysM"/>
    <property type="match status" value="1"/>
</dbReference>
<dbReference type="InterPro" id="IPR024300">
    <property type="entry name" value="SipL_SPOCS_dom"/>
</dbReference>
<keyword evidence="4" id="KW-1185">Reference proteome</keyword>
<feature type="compositionally biased region" description="Low complexity" evidence="1">
    <location>
        <begin position="141"/>
        <end position="157"/>
    </location>
</feature>
<dbReference type="InterPro" id="IPR036779">
    <property type="entry name" value="LysM_dom_sf"/>
</dbReference>
<dbReference type="CDD" id="cd00118">
    <property type="entry name" value="LysM"/>
    <property type="match status" value="1"/>
</dbReference>
<dbReference type="SUPFAM" id="SSF54106">
    <property type="entry name" value="LysM domain"/>
    <property type="match status" value="1"/>
</dbReference>
<dbReference type="Proteomes" id="UP000287601">
    <property type="component" value="Chromosome"/>
</dbReference>
<feature type="domain" description="LysM" evidence="2">
    <location>
        <begin position="720"/>
        <end position="764"/>
    </location>
</feature>
<proteinExistence type="predicted"/>
<dbReference type="KEGG" id="amij:EQM06_00790"/>
<feature type="region of interest" description="Disordered" evidence="1">
    <location>
        <begin position="141"/>
        <end position="184"/>
    </location>
</feature>
<dbReference type="AlphaFoldDB" id="A0A410PSK1"/>
<accession>A0A410PSK1</accession>
<dbReference type="EMBL" id="CP035281">
    <property type="protein sequence ID" value="QAT41875.1"/>
    <property type="molecule type" value="Genomic_DNA"/>
</dbReference>
<protein>
    <submittedName>
        <fullName evidence="3">DUF3794 domain-containing protein</fullName>
    </submittedName>
</protein>
<organism evidence="3 4">
    <name type="scientific">Aminipila luticellarii</name>
    <dbReference type="NCBI Taxonomy" id="2507160"/>
    <lineage>
        <taxon>Bacteria</taxon>
        <taxon>Bacillati</taxon>
        <taxon>Bacillota</taxon>
        <taxon>Clostridia</taxon>
        <taxon>Peptostreptococcales</taxon>
        <taxon>Anaerovoracaceae</taxon>
        <taxon>Aminipila</taxon>
    </lineage>
</organism>
<name>A0A410PSK1_9FIRM</name>
<dbReference type="Pfam" id="PF12673">
    <property type="entry name" value="SipL"/>
    <property type="match status" value="2"/>
</dbReference>
<evidence type="ECO:0000313" key="3">
    <source>
        <dbReference type="EMBL" id="QAT41875.1"/>
    </source>
</evidence>